<dbReference type="RefSeq" id="WP_181513067.1">
    <property type="nucleotide sequence ID" value="NZ_JABFUB010000001.1"/>
</dbReference>
<keyword evidence="4 7" id="KW-0812">Transmembrane</keyword>
<evidence type="ECO:0000256" key="4">
    <source>
        <dbReference type="ARBA" id="ARBA00022692"/>
    </source>
</evidence>
<evidence type="ECO:0000313" key="9">
    <source>
        <dbReference type="EMBL" id="MCG6660235.1"/>
    </source>
</evidence>
<dbReference type="GO" id="GO:0005886">
    <property type="term" value="C:plasma membrane"/>
    <property type="evidence" value="ECO:0007669"/>
    <property type="project" value="UniProtKB-SubCell"/>
</dbReference>
<protein>
    <submittedName>
        <fullName evidence="9">Cation:proton antiporter</fullName>
    </submittedName>
    <submittedName>
        <fullName evidence="8">Na+/H+ antiporter subunit E</fullName>
    </submittedName>
</protein>
<evidence type="ECO:0000256" key="6">
    <source>
        <dbReference type="ARBA" id="ARBA00023136"/>
    </source>
</evidence>
<accession>A0A7W0ACI4</accession>
<reference evidence="8 10" key="2">
    <citation type="submission" date="2020-07" db="EMBL/GenBank/DDBJ databases">
        <title>Identification of Halomonas strains.</title>
        <authorList>
            <person name="Xiao Z."/>
            <person name="Shen J."/>
        </authorList>
    </citation>
    <scope>NUCLEOTIDE SEQUENCE [LARGE SCALE GENOMIC DNA]</scope>
    <source>
        <strain evidence="8 10">DSM 17331</strain>
    </source>
</reference>
<dbReference type="EMBL" id="JACEFT010000001">
    <property type="protein sequence ID" value="MBA2777565.1"/>
    <property type="molecule type" value="Genomic_DNA"/>
</dbReference>
<dbReference type="GO" id="GO:0008324">
    <property type="term" value="F:monoatomic cation transmembrane transporter activity"/>
    <property type="evidence" value="ECO:0007669"/>
    <property type="project" value="InterPro"/>
</dbReference>
<comment type="subcellular location">
    <subcellularLocation>
        <location evidence="1">Cell membrane</location>
        <topology evidence="1">Multi-pass membrane protein</topology>
    </subcellularLocation>
</comment>
<evidence type="ECO:0000313" key="10">
    <source>
        <dbReference type="Proteomes" id="UP000518091"/>
    </source>
</evidence>
<reference evidence="9 11" key="1">
    <citation type="submission" date="2020-05" db="EMBL/GenBank/DDBJ databases">
        <title>Comparative genomic analysis of denitrifying bacteria from Halomonas genus.</title>
        <authorList>
            <person name="Wang L."/>
            <person name="Shao Z."/>
        </authorList>
    </citation>
    <scope>NUCLEOTIDE SEQUENCE [LARGE SCALE GENOMIC DNA]</scope>
    <source>
        <strain evidence="9 11">DSM 17331</strain>
    </source>
</reference>
<evidence type="ECO:0000313" key="8">
    <source>
        <dbReference type="EMBL" id="MBA2777565.1"/>
    </source>
</evidence>
<dbReference type="Pfam" id="PF01899">
    <property type="entry name" value="MNHE"/>
    <property type="match status" value="1"/>
</dbReference>
<keyword evidence="11" id="KW-1185">Reference proteome</keyword>
<evidence type="ECO:0000256" key="3">
    <source>
        <dbReference type="ARBA" id="ARBA00022475"/>
    </source>
</evidence>
<dbReference type="Proteomes" id="UP000814353">
    <property type="component" value="Unassembled WGS sequence"/>
</dbReference>
<evidence type="ECO:0000256" key="5">
    <source>
        <dbReference type="ARBA" id="ARBA00022989"/>
    </source>
</evidence>
<dbReference type="PANTHER" id="PTHR34584:SF1">
    <property type="entry name" value="NA(+)_H(+) ANTIPORTER SUBUNIT E1"/>
    <property type="match status" value="1"/>
</dbReference>
<evidence type="ECO:0000256" key="1">
    <source>
        <dbReference type="ARBA" id="ARBA00004651"/>
    </source>
</evidence>
<dbReference type="EMBL" id="JABFUB010000001">
    <property type="protein sequence ID" value="MCG6660235.1"/>
    <property type="molecule type" value="Genomic_DNA"/>
</dbReference>
<sequence length="171" mass="19417">MTRLPRPLSRPGSAKNWAWRFALLAILWWMISGGEWASWRWGLPAIVIASLVMPAPTLPLRPLAWLRFVPVALWLGLRGGIEVTLLACRPQLVLDTRLVEYRWQRLVDGPGRLFLATLINLIPGTLTVRIQPHGLLVHVLHYRDDTHTMLSRLECHVARLFPGTVTAEETP</sequence>
<proteinExistence type="inferred from homology"/>
<keyword evidence="6 7" id="KW-0472">Membrane</keyword>
<dbReference type="AlphaFoldDB" id="A0A7W0ACI4"/>
<gene>
    <name evidence="8" type="ORF">H1D44_01480</name>
    <name evidence="9" type="ORF">HOP48_01555</name>
</gene>
<feature type="transmembrane region" description="Helical" evidence="7">
    <location>
        <begin position="17"/>
        <end position="34"/>
    </location>
</feature>
<comment type="similarity">
    <text evidence="2">Belongs to the CPA3 antiporters (TC 2.A.63) subunit E family.</text>
</comment>
<dbReference type="InterPro" id="IPR002758">
    <property type="entry name" value="Cation_antiport_E"/>
</dbReference>
<keyword evidence="3" id="KW-1003">Cell membrane</keyword>
<evidence type="ECO:0000313" key="11">
    <source>
        <dbReference type="Proteomes" id="UP000814353"/>
    </source>
</evidence>
<dbReference type="PANTHER" id="PTHR34584">
    <property type="entry name" value="NA(+)/H(+) ANTIPORTER SUBUNIT E1"/>
    <property type="match status" value="1"/>
</dbReference>
<comment type="caution">
    <text evidence="8">The sequence shown here is derived from an EMBL/GenBank/DDBJ whole genome shotgun (WGS) entry which is preliminary data.</text>
</comment>
<evidence type="ECO:0000256" key="2">
    <source>
        <dbReference type="ARBA" id="ARBA00006228"/>
    </source>
</evidence>
<dbReference type="Proteomes" id="UP000518091">
    <property type="component" value="Unassembled WGS sequence"/>
</dbReference>
<evidence type="ECO:0000256" key="7">
    <source>
        <dbReference type="SAM" id="Phobius"/>
    </source>
</evidence>
<organism evidence="8 10">
    <name type="scientific">Billgrantia kenyensis</name>
    <dbReference type="NCBI Taxonomy" id="321266"/>
    <lineage>
        <taxon>Bacteria</taxon>
        <taxon>Pseudomonadati</taxon>
        <taxon>Pseudomonadota</taxon>
        <taxon>Gammaproteobacteria</taxon>
        <taxon>Oceanospirillales</taxon>
        <taxon>Halomonadaceae</taxon>
        <taxon>Billgrantia</taxon>
    </lineage>
</organism>
<keyword evidence="5 7" id="KW-1133">Transmembrane helix</keyword>
<name>A0A7W0ACI4_9GAMM</name>